<keyword evidence="2 3" id="KW-0802">TPR repeat</keyword>
<dbReference type="GO" id="GO:0016593">
    <property type="term" value="C:Cdc73/Paf1 complex"/>
    <property type="evidence" value="ECO:0007669"/>
    <property type="project" value="TreeGrafter"/>
</dbReference>
<organism evidence="4">
    <name type="scientific">Sipha flava</name>
    <name type="common">yellow sugarcane aphid</name>
    <dbReference type="NCBI Taxonomy" id="143950"/>
    <lineage>
        <taxon>Eukaryota</taxon>
        <taxon>Metazoa</taxon>
        <taxon>Ecdysozoa</taxon>
        <taxon>Arthropoda</taxon>
        <taxon>Hexapoda</taxon>
        <taxon>Insecta</taxon>
        <taxon>Pterygota</taxon>
        <taxon>Neoptera</taxon>
        <taxon>Paraneoptera</taxon>
        <taxon>Hemiptera</taxon>
        <taxon>Sternorrhyncha</taxon>
        <taxon>Aphidomorpha</taxon>
        <taxon>Aphidoidea</taxon>
        <taxon>Aphididae</taxon>
        <taxon>Sipha</taxon>
    </lineage>
</organism>
<evidence type="ECO:0000256" key="3">
    <source>
        <dbReference type="PROSITE-ProRule" id="PRU00339"/>
    </source>
</evidence>
<accession>A0A2S2QVF9</accession>
<dbReference type="Gene3D" id="1.25.40.10">
    <property type="entry name" value="Tetratricopeptide repeat domain"/>
    <property type="match status" value="3"/>
</dbReference>
<protein>
    <submittedName>
        <fullName evidence="4 6">RNA polymerase-associated protein CTR9</fullName>
    </submittedName>
</protein>
<reference evidence="4" key="1">
    <citation type="submission" date="2018-04" db="EMBL/GenBank/DDBJ databases">
        <title>Transcriptome assembly of Sipha flava.</title>
        <authorList>
            <person name="Scully E.D."/>
            <person name="Geib S.M."/>
            <person name="Palmer N.A."/>
            <person name="Koch K."/>
            <person name="Bradshaw J."/>
            <person name="Heng-Moss T."/>
            <person name="Sarath G."/>
        </authorList>
    </citation>
    <scope>NUCLEOTIDE SEQUENCE</scope>
</reference>
<dbReference type="GO" id="GO:0006368">
    <property type="term" value="P:transcription elongation by RNA polymerase II"/>
    <property type="evidence" value="ECO:0007669"/>
    <property type="project" value="TreeGrafter"/>
</dbReference>
<evidence type="ECO:0000313" key="5">
    <source>
        <dbReference type="Proteomes" id="UP000694846"/>
    </source>
</evidence>
<dbReference type="PANTHER" id="PTHR14027">
    <property type="entry name" value="RNA POLYMERASE-ASSOCIATED PROTEIN CTR9"/>
    <property type="match status" value="1"/>
</dbReference>
<dbReference type="AlphaFoldDB" id="A0A2S2QVF9"/>
<keyword evidence="5" id="KW-1185">Reference proteome</keyword>
<dbReference type="InterPro" id="IPR031101">
    <property type="entry name" value="Ctr9"/>
</dbReference>
<dbReference type="EMBL" id="GGMS01012544">
    <property type="protein sequence ID" value="MBY81747.1"/>
    <property type="molecule type" value="Transcribed_RNA"/>
</dbReference>
<dbReference type="RefSeq" id="XP_025405581.1">
    <property type="nucleotide sequence ID" value="XM_025549796.1"/>
</dbReference>
<keyword evidence="1" id="KW-0677">Repeat</keyword>
<dbReference type="InterPro" id="IPR011990">
    <property type="entry name" value="TPR-like_helical_dom_sf"/>
</dbReference>
<dbReference type="PROSITE" id="PS50005">
    <property type="entry name" value="TPR"/>
    <property type="match status" value="1"/>
</dbReference>
<dbReference type="GO" id="GO:0000993">
    <property type="term" value="F:RNA polymerase II complex binding"/>
    <property type="evidence" value="ECO:0007669"/>
    <property type="project" value="TreeGrafter"/>
</dbReference>
<evidence type="ECO:0000313" key="6">
    <source>
        <dbReference type="RefSeq" id="XP_025405581.1"/>
    </source>
</evidence>
<proteinExistence type="predicted"/>
<name>A0A2S2QVF9_9HEMI</name>
<dbReference type="Pfam" id="PF13181">
    <property type="entry name" value="TPR_8"/>
    <property type="match status" value="1"/>
</dbReference>
<evidence type="ECO:0000256" key="2">
    <source>
        <dbReference type="ARBA" id="ARBA00022803"/>
    </source>
</evidence>
<dbReference type="OrthoDB" id="343875at2759"/>
<dbReference type="SMART" id="SM00028">
    <property type="entry name" value="TPR"/>
    <property type="match status" value="8"/>
</dbReference>
<dbReference type="Proteomes" id="UP000694846">
    <property type="component" value="Unplaced"/>
</dbReference>
<reference evidence="6" key="2">
    <citation type="submission" date="2025-04" db="UniProtKB">
        <authorList>
            <consortium name="RefSeq"/>
        </authorList>
    </citation>
    <scope>IDENTIFICATION</scope>
    <source>
        <tissue evidence="6">Whole body</tissue>
    </source>
</reference>
<feature type="repeat" description="TPR" evidence="3">
    <location>
        <begin position="578"/>
        <end position="611"/>
    </location>
</feature>
<sequence length="686" mass="80013">MTTSHDDAHLEINDCEINRICGTDRVAAYLVKEANLEKNKNKRIKIYDSIVYLYSTADKVLMNDLNHLLGRAFICLLENHTLKIANIKLSSMIRECLNCIPHIIGRSPIEFLESQYKSELLHNRSALRSKEQKLSDSRSDIAFCLLKMGKIKQAQSEYELALRSNSMCVQALIGLAVIKLNYSESLNTLNLCVTFSKKCDIDTIKVETINKIAFGFYIQENYDKAEKYSKIVLNKSKNADRLTESYNLLGKIYEYKGDIHQTYINFFKAVKCAQRDVVYPYYDLGLIYYYTFDDKRAEWCFRKFLKCNPICVKTKKVLCSLYARSENQIQKHIARKYLKDVTDEFPNDLEAWVILALLDIDNPELLTPLYHKIIDLMKSQENMRDLPFEVFNKIATIHCRYGLHNKARSILERSVKLLREKFKTSTCLHLKFLIHRTYVQLATIYEIQEKFQKAEKLYKEMNEMNLISIYDTNSDLFNYSEGALEDTQVNDLALELYSLLINTEPNFIWRPEGLGHCLIENEDLMNRIKCIFPSAKEVEVLCSSWVKFAVECSNNEQYTTAIKIYEICLKLFFMHYHFKPLTLLGHEYLKLNKFHDAKQLFLKVFRVSPHDVIFVSYFTCALQKMGCKILDGKCNSKDTIKALEYIKLAKKYFIHLSSNKNKIIRNSAKEGLNLCEVLIKNNTKNP</sequence>
<dbReference type="SUPFAM" id="SSF48452">
    <property type="entry name" value="TPR-like"/>
    <property type="match status" value="3"/>
</dbReference>
<dbReference type="InterPro" id="IPR019734">
    <property type="entry name" value="TPR_rpt"/>
</dbReference>
<dbReference type="GO" id="GO:0006355">
    <property type="term" value="P:regulation of DNA-templated transcription"/>
    <property type="evidence" value="ECO:0007669"/>
    <property type="project" value="InterPro"/>
</dbReference>
<dbReference type="PANTHER" id="PTHR14027:SF2">
    <property type="entry name" value="RNA POLYMERASE-ASSOCIATED PROTEIN CTR9 HOMOLOG"/>
    <property type="match status" value="1"/>
</dbReference>
<evidence type="ECO:0000313" key="4">
    <source>
        <dbReference type="EMBL" id="MBY81747.1"/>
    </source>
</evidence>
<gene>
    <name evidence="4" type="primary">CTR9_2</name>
    <name evidence="6" type="synonym">LOC112679863</name>
    <name evidence="4" type="ORF">g.32259</name>
</gene>
<evidence type="ECO:0000256" key="1">
    <source>
        <dbReference type="ARBA" id="ARBA00022737"/>
    </source>
</evidence>